<feature type="transmembrane region" description="Helical" evidence="7">
    <location>
        <begin position="69"/>
        <end position="96"/>
    </location>
</feature>
<dbReference type="RefSeq" id="WP_277564826.1">
    <property type="nucleotide sequence ID" value="NZ_JAPDHZ010000002.1"/>
</dbReference>
<dbReference type="AlphaFoldDB" id="A0A9X4QM42"/>
<dbReference type="Gene3D" id="1.10.3720.10">
    <property type="entry name" value="MetI-like"/>
    <property type="match status" value="1"/>
</dbReference>
<keyword evidence="5 7" id="KW-1133">Transmembrane helix</keyword>
<sequence length="277" mass="31443">MRPLWYRQPFKHGFLWLYALLSIYPLFWMISYSLKSNDEIFVTNPFGLPLHFRVENYKTAWESFNVPVYFLNSVIVTCATVVGSLSLAVLFSYAIARMRFRFSGAARIYMIVGMFVPVQVIMIPLAILMRDFHLANTYGSLIVPYISFNLSFATMVFYGFFRGIPIELEESSCIDGASIYRTFFSIMLPIIRPALATMIIFVFLAAWNEFPMALVLISKETLKTLPLGLLFFQGQFTTDWGAMGAAMTIASIPTVILYMIFSDQVERALTVGSAVKG</sequence>
<dbReference type="SUPFAM" id="SSF161098">
    <property type="entry name" value="MetI-like"/>
    <property type="match status" value="1"/>
</dbReference>
<name>A0A9X4QM42_9BACL</name>
<keyword evidence="4 7" id="KW-0812">Transmembrane</keyword>
<evidence type="ECO:0000256" key="1">
    <source>
        <dbReference type="ARBA" id="ARBA00004651"/>
    </source>
</evidence>
<evidence type="ECO:0000256" key="3">
    <source>
        <dbReference type="ARBA" id="ARBA00022475"/>
    </source>
</evidence>
<evidence type="ECO:0000256" key="2">
    <source>
        <dbReference type="ARBA" id="ARBA00022448"/>
    </source>
</evidence>
<dbReference type="Proteomes" id="UP001153387">
    <property type="component" value="Unassembled WGS sequence"/>
</dbReference>
<evidence type="ECO:0000313" key="10">
    <source>
        <dbReference type="Proteomes" id="UP001153387"/>
    </source>
</evidence>
<evidence type="ECO:0000256" key="4">
    <source>
        <dbReference type="ARBA" id="ARBA00022692"/>
    </source>
</evidence>
<dbReference type="PROSITE" id="PS50928">
    <property type="entry name" value="ABC_TM1"/>
    <property type="match status" value="1"/>
</dbReference>
<feature type="transmembrane region" description="Helical" evidence="7">
    <location>
        <begin position="141"/>
        <end position="161"/>
    </location>
</feature>
<protein>
    <submittedName>
        <fullName evidence="9">Carbohydrate ABC transporter permease</fullName>
    </submittedName>
</protein>
<evidence type="ECO:0000256" key="6">
    <source>
        <dbReference type="ARBA" id="ARBA00023136"/>
    </source>
</evidence>
<comment type="subcellular location">
    <subcellularLocation>
        <location evidence="1 7">Cell membrane</location>
        <topology evidence="1 7">Multi-pass membrane protein</topology>
    </subcellularLocation>
</comment>
<dbReference type="PANTHER" id="PTHR43744">
    <property type="entry name" value="ABC TRANSPORTER PERMEASE PROTEIN MG189-RELATED-RELATED"/>
    <property type="match status" value="1"/>
</dbReference>
<keyword evidence="10" id="KW-1185">Reference proteome</keyword>
<comment type="caution">
    <text evidence="9">The sequence shown here is derived from an EMBL/GenBank/DDBJ whole genome shotgun (WGS) entry which is preliminary data.</text>
</comment>
<feature type="transmembrane region" description="Helical" evidence="7">
    <location>
        <begin position="240"/>
        <end position="261"/>
    </location>
</feature>
<feature type="transmembrane region" description="Helical" evidence="7">
    <location>
        <begin position="12"/>
        <end position="30"/>
    </location>
</feature>
<dbReference type="InterPro" id="IPR000515">
    <property type="entry name" value="MetI-like"/>
</dbReference>
<organism evidence="9 10">
    <name type="scientific">Cohnella ginsengisoli</name>
    <dbReference type="NCBI Taxonomy" id="425004"/>
    <lineage>
        <taxon>Bacteria</taxon>
        <taxon>Bacillati</taxon>
        <taxon>Bacillota</taxon>
        <taxon>Bacilli</taxon>
        <taxon>Bacillales</taxon>
        <taxon>Paenibacillaceae</taxon>
        <taxon>Cohnella</taxon>
    </lineage>
</organism>
<evidence type="ECO:0000313" key="9">
    <source>
        <dbReference type="EMBL" id="MDG0791045.1"/>
    </source>
</evidence>
<dbReference type="GO" id="GO:0055085">
    <property type="term" value="P:transmembrane transport"/>
    <property type="evidence" value="ECO:0007669"/>
    <property type="project" value="InterPro"/>
</dbReference>
<proteinExistence type="inferred from homology"/>
<evidence type="ECO:0000259" key="8">
    <source>
        <dbReference type="PROSITE" id="PS50928"/>
    </source>
</evidence>
<comment type="similarity">
    <text evidence="7">Belongs to the binding-protein-dependent transport system permease family.</text>
</comment>
<dbReference type="Pfam" id="PF00528">
    <property type="entry name" value="BPD_transp_1"/>
    <property type="match status" value="1"/>
</dbReference>
<keyword evidence="3" id="KW-1003">Cell membrane</keyword>
<evidence type="ECO:0000256" key="7">
    <source>
        <dbReference type="RuleBase" id="RU363032"/>
    </source>
</evidence>
<feature type="transmembrane region" description="Helical" evidence="7">
    <location>
        <begin position="182"/>
        <end position="207"/>
    </location>
</feature>
<dbReference type="PANTHER" id="PTHR43744:SF12">
    <property type="entry name" value="ABC TRANSPORTER PERMEASE PROTEIN MG189-RELATED"/>
    <property type="match status" value="1"/>
</dbReference>
<keyword evidence="2 7" id="KW-0813">Transport</keyword>
<feature type="transmembrane region" description="Helical" evidence="7">
    <location>
        <begin position="108"/>
        <end position="129"/>
    </location>
</feature>
<accession>A0A9X4QM42</accession>
<dbReference type="EMBL" id="JAPDHZ010000002">
    <property type="protein sequence ID" value="MDG0791045.1"/>
    <property type="molecule type" value="Genomic_DNA"/>
</dbReference>
<gene>
    <name evidence="9" type="ORF">OMP38_09330</name>
</gene>
<dbReference type="GO" id="GO:0005886">
    <property type="term" value="C:plasma membrane"/>
    <property type="evidence" value="ECO:0007669"/>
    <property type="project" value="UniProtKB-SubCell"/>
</dbReference>
<dbReference type="CDD" id="cd06261">
    <property type="entry name" value="TM_PBP2"/>
    <property type="match status" value="1"/>
</dbReference>
<dbReference type="InterPro" id="IPR035906">
    <property type="entry name" value="MetI-like_sf"/>
</dbReference>
<keyword evidence="6 7" id="KW-0472">Membrane</keyword>
<evidence type="ECO:0000256" key="5">
    <source>
        <dbReference type="ARBA" id="ARBA00022989"/>
    </source>
</evidence>
<reference evidence="9 10" key="1">
    <citation type="submission" date="2022-10" db="EMBL/GenBank/DDBJ databases">
        <title>Comparative genomic analysis of Cohnella hashimotonis sp. nov., isolated from the International Space Station.</title>
        <authorList>
            <person name="Simpson A."/>
            <person name="Venkateswaran K."/>
        </authorList>
    </citation>
    <scope>NUCLEOTIDE SEQUENCE [LARGE SCALE GENOMIC DNA]</scope>
    <source>
        <strain evidence="9 10">DSM 18997</strain>
    </source>
</reference>
<feature type="domain" description="ABC transmembrane type-1" evidence="8">
    <location>
        <begin position="70"/>
        <end position="261"/>
    </location>
</feature>